<dbReference type="AlphaFoldDB" id="D1PMY6"/>
<dbReference type="STRING" id="411471.SUBVAR_05701"/>
<keyword evidence="2" id="KW-1185">Reference proteome</keyword>
<dbReference type="Proteomes" id="UP000003438">
    <property type="component" value="Unassembled WGS sequence"/>
</dbReference>
<organism evidence="1 2">
    <name type="scientific">Subdoligranulum variabile DSM 15176</name>
    <dbReference type="NCBI Taxonomy" id="411471"/>
    <lineage>
        <taxon>Bacteria</taxon>
        <taxon>Bacillati</taxon>
        <taxon>Bacillota</taxon>
        <taxon>Clostridia</taxon>
        <taxon>Eubacteriales</taxon>
        <taxon>Oscillospiraceae</taxon>
        <taxon>Subdoligranulum</taxon>
    </lineage>
</organism>
<reference evidence="1" key="1">
    <citation type="submission" date="2009-12" db="EMBL/GenBank/DDBJ databases">
        <authorList>
            <person name="Weinstock G."/>
            <person name="Sodergren E."/>
            <person name="Clifton S."/>
            <person name="Fulton L."/>
            <person name="Fulton B."/>
            <person name="Courtney L."/>
            <person name="Fronick C."/>
            <person name="Harrison M."/>
            <person name="Strong C."/>
            <person name="Farmer C."/>
            <person name="Delahaunty K."/>
            <person name="Markovic C."/>
            <person name="Hall O."/>
            <person name="Minx P."/>
            <person name="Tomlinson C."/>
            <person name="Mitreva M."/>
            <person name="Nelson J."/>
            <person name="Hou S."/>
            <person name="Wollam A."/>
            <person name="Pepin K.H."/>
            <person name="Johnson M."/>
            <person name="Bhonagiri V."/>
            <person name="Nash W.E."/>
            <person name="Warren W."/>
            <person name="Chinwalla A."/>
            <person name="Mardis E.R."/>
            <person name="Wilson R.K."/>
        </authorList>
    </citation>
    <scope>NUCLEOTIDE SEQUENCE [LARGE SCALE GENOMIC DNA]</scope>
    <source>
        <strain evidence="1">DSM 15176</strain>
    </source>
</reference>
<sequence length="47" mass="5248">MVRCSGKKTKSCEFCGTDCTFAVVLWYNPFYSILQFCVTALPATLFG</sequence>
<proteinExistence type="predicted"/>
<dbReference type="HOGENOM" id="CLU_3173985_0_0_9"/>
<dbReference type="EMBL" id="ACBY02000023">
    <property type="protein sequence ID" value="EFB75921.1"/>
    <property type="molecule type" value="Genomic_DNA"/>
</dbReference>
<name>D1PMY6_9FIRM</name>
<comment type="caution">
    <text evidence="1">The sequence shown here is derived from an EMBL/GenBank/DDBJ whole genome shotgun (WGS) entry which is preliminary data.</text>
</comment>
<gene>
    <name evidence="1" type="ORF">SUBVAR_05701</name>
</gene>
<evidence type="ECO:0000313" key="1">
    <source>
        <dbReference type="EMBL" id="EFB75921.1"/>
    </source>
</evidence>
<accession>D1PMY6</accession>
<protein>
    <submittedName>
        <fullName evidence="1">Uncharacterized protein</fullName>
    </submittedName>
</protein>
<evidence type="ECO:0000313" key="2">
    <source>
        <dbReference type="Proteomes" id="UP000003438"/>
    </source>
</evidence>